<keyword evidence="14" id="KW-1185">Reference proteome</keyword>
<evidence type="ECO:0000256" key="12">
    <source>
        <dbReference type="RuleBase" id="RU000589"/>
    </source>
</evidence>
<feature type="chain" id="PRO_5010397626" description="Pectinesterase" evidence="12">
    <location>
        <begin position="28"/>
        <end position="368"/>
    </location>
</feature>
<dbReference type="KEGG" id="ghi:107911368"/>
<evidence type="ECO:0000256" key="4">
    <source>
        <dbReference type="ARBA" id="ARBA00013229"/>
    </source>
</evidence>
<evidence type="ECO:0000256" key="11">
    <source>
        <dbReference type="PROSITE-ProRule" id="PRU10040"/>
    </source>
</evidence>
<dbReference type="InterPro" id="IPR000070">
    <property type="entry name" value="Pectinesterase_cat"/>
</dbReference>
<comment type="pathway">
    <text evidence="2 12">Glycan metabolism; pectin degradation; 2-dehydro-3-deoxy-D-gluconate from pectin: step 1/5.</text>
</comment>
<dbReference type="FunFam" id="2.160.20.10:FF:000008">
    <property type="entry name" value="Pectinesterase"/>
    <property type="match status" value="1"/>
</dbReference>
<evidence type="ECO:0000256" key="8">
    <source>
        <dbReference type="ARBA" id="ARBA00022801"/>
    </source>
</evidence>
<keyword evidence="6" id="KW-0964">Secreted</keyword>
<dbReference type="InterPro" id="IPR033131">
    <property type="entry name" value="Pectinesterase_Asp_AS"/>
</dbReference>
<protein>
    <recommendedName>
        <fullName evidence="4 12">Pectinesterase</fullName>
        <ecNumber evidence="4 12">3.1.1.11</ecNumber>
    </recommendedName>
</protein>
<evidence type="ECO:0000256" key="2">
    <source>
        <dbReference type="ARBA" id="ARBA00005184"/>
    </source>
</evidence>
<comment type="subcellular location">
    <subcellularLocation>
        <location evidence="1">Secreted</location>
        <location evidence="1">Cell wall</location>
    </subcellularLocation>
</comment>
<sequence>MTGIGIGNVEVGALITIILIFASTVSSQSSPEIPEDKSQVSAWFDANVMPASERTGSIDAVLAQAETEPTVVKVVQGGGGDFETITEAIESVPEGNDKRVIISIGPGSYKEKIKIERTKPFITFHGDPNGMPTLTFDGTAHDYGTVDSASLIVESDFFMAVNLIIENSAPRPDGKTVGAQAVALRISGDEAAFYNCKIIGFQDTLCDDRGNHFFMNCYIHGTVDFIFGSGKSLYLNTELYVDGDTGLTVITAQARESREENTGYSFVHCTITGTAQGAYLGRAWKTSPKVVYAYTDMSEVINPEGWSHNLQPERAQTVFYGEYKNTGPGADQAGRVPFAVQLTENVAQEFLNLGFIEGSRWLLPPPNI</sequence>
<dbReference type="Pfam" id="PF01095">
    <property type="entry name" value="Pectinesterase"/>
    <property type="match status" value="1"/>
</dbReference>
<reference evidence="15" key="2">
    <citation type="submission" date="2025-08" db="UniProtKB">
        <authorList>
            <consortium name="RefSeq"/>
        </authorList>
    </citation>
    <scope>IDENTIFICATION</scope>
</reference>
<dbReference type="AlphaFoldDB" id="A0A1U8JWP6"/>
<feature type="active site" evidence="11">
    <location>
        <position position="224"/>
    </location>
</feature>
<dbReference type="OMA" id="QVEAWFK"/>
<evidence type="ECO:0000313" key="15">
    <source>
        <dbReference type="RefSeq" id="XP_016694702.1"/>
    </source>
</evidence>
<keyword evidence="9 12" id="KW-0063">Aspartyl esterase</keyword>
<evidence type="ECO:0000259" key="13">
    <source>
        <dbReference type="Pfam" id="PF01095"/>
    </source>
</evidence>
<comment type="similarity">
    <text evidence="3">Belongs to the pectinesterase family.</text>
</comment>
<dbReference type="GO" id="GO:0030599">
    <property type="term" value="F:pectinesterase activity"/>
    <property type="evidence" value="ECO:0000318"/>
    <property type="project" value="GO_Central"/>
</dbReference>
<evidence type="ECO:0000256" key="6">
    <source>
        <dbReference type="ARBA" id="ARBA00022525"/>
    </source>
</evidence>
<evidence type="ECO:0000256" key="3">
    <source>
        <dbReference type="ARBA" id="ARBA00008891"/>
    </source>
</evidence>
<dbReference type="GO" id="GO:0042545">
    <property type="term" value="P:cell wall modification"/>
    <property type="evidence" value="ECO:0007669"/>
    <property type="project" value="UniProtKB-UniRule"/>
</dbReference>
<keyword evidence="8 12" id="KW-0378">Hydrolase</keyword>
<accession>A0A1U8JWP6</accession>
<feature type="domain" description="Pectinesterase catalytic" evidence="13">
    <location>
        <begin position="73"/>
        <end position="358"/>
    </location>
</feature>
<dbReference type="InterPro" id="IPR011050">
    <property type="entry name" value="Pectin_lyase_fold/virulence"/>
</dbReference>
<reference evidence="14" key="1">
    <citation type="journal article" date="2020" name="Nat. Genet.">
        <title>Genomic diversifications of five Gossypium allopolyploid species and their impact on cotton improvement.</title>
        <authorList>
            <person name="Chen Z.J."/>
            <person name="Sreedasyam A."/>
            <person name="Ando A."/>
            <person name="Song Q."/>
            <person name="De Santiago L.M."/>
            <person name="Hulse-Kemp A.M."/>
            <person name="Ding M."/>
            <person name="Ye W."/>
            <person name="Kirkbride R.C."/>
            <person name="Jenkins J."/>
            <person name="Plott C."/>
            <person name="Lovell J."/>
            <person name="Lin Y.M."/>
            <person name="Vaughn R."/>
            <person name="Liu B."/>
            <person name="Simpson S."/>
            <person name="Scheffler B.E."/>
            <person name="Wen L."/>
            <person name="Saski C.A."/>
            <person name="Grover C.E."/>
            <person name="Hu G."/>
            <person name="Conover J.L."/>
            <person name="Carlson J.W."/>
            <person name="Shu S."/>
            <person name="Boston L.B."/>
            <person name="Williams M."/>
            <person name="Peterson D.G."/>
            <person name="McGee K."/>
            <person name="Jones D.C."/>
            <person name="Wendel J.F."/>
            <person name="Stelly D.M."/>
            <person name="Grimwood J."/>
            <person name="Schmutz J."/>
        </authorList>
    </citation>
    <scope>NUCLEOTIDE SEQUENCE [LARGE SCALE GENOMIC DNA]</scope>
    <source>
        <strain evidence="14">cv. TM-1</strain>
    </source>
</reference>
<dbReference type="SMR" id="A0A1U8JWP6"/>
<dbReference type="SUPFAM" id="SSF51126">
    <property type="entry name" value="Pectin lyase-like"/>
    <property type="match status" value="1"/>
</dbReference>
<dbReference type="PaxDb" id="3635-A0A1U8JWP6"/>
<name>A0A1U8JWP6_GOSHI</name>
<dbReference type="GO" id="GO:0045490">
    <property type="term" value="P:pectin catabolic process"/>
    <property type="evidence" value="ECO:0000318"/>
    <property type="project" value="GO_Central"/>
</dbReference>
<evidence type="ECO:0000256" key="1">
    <source>
        <dbReference type="ARBA" id="ARBA00004191"/>
    </source>
</evidence>
<dbReference type="PANTHER" id="PTHR31321">
    <property type="entry name" value="ACYL-COA THIOESTER HYDROLASE YBHC-RELATED"/>
    <property type="match status" value="1"/>
</dbReference>
<keyword evidence="5" id="KW-0134">Cell wall</keyword>
<dbReference type="UniPathway" id="UPA00545">
    <property type="reaction ID" value="UER00823"/>
</dbReference>
<dbReference type="OrthoDB" id="2019149at2759"/>
<dbReference type="PROSITE" id="PS00503">
    <property type="entry name" value="PECTINESTERASE_2"/>
    <property type="match status" value="1"/>
</dbReference>
<keyword evidence="7 12" id="KW-0732">Signal</keyword>
<dbReference type="Gene3D" id="2.160.20.10">
    <property type="entry name" value="Single-stranded right-handed beta-helix, Pectin lyase-like"/>
    <property type="match status" value="1"/>
</dbReference>
<comment type="catalytic activity">
    <reaction evidence="10 12">
        <text>[(1-&gt;4)-alpha-D-galacturonosyl methyl ester](n) + n H2O = [(1-&gt;4)-alpha-D-galacturonosyl](n) + n methanol + n H(+)</text>
        <dbReference type="Rhea" id="RHEA:22380"/>
        <dbReference type="Rhea" id="RHEA-COMP:14570"/>
        <dbReference type="Rhea" id="RHEA-COMP:14573"/>
        <dbReference type="ChEBI" id="CHEBI:15377"/>
        <dbReference type="ChEBI" id="CHEBI:15378"/>
        <dbReference type="ChEBI" id="CHEBI:17790"/>
        <dbReference type="ChEBI" id="CHEBI:140522"/>
        <dbReference type="ChEBI" id="CHEBI:140523"/>
        <dbReference type="EC" id="3.1.1.11"/>
    </reaction>
</comment>
<gene>
    <name evidence="15" type="primary">LOC107911368</name>
</gene>
<evidence type="ECO:0000256" key="7">
    <source>
        <dbReference type="ARBA" id="ARBA00022729"/>
    </source>
</evidence>
<proteinExistence type="inferred from homology"/>
<dbReference type="RefSeq" id="XP_016694702.1">
    <property type="nucleotide sequence ID" value="XM_016839213.2"/>
</dbReference>
<dbReference type="GeneID" id="107911368"/>
<dbReference type="EC" id="3.1.1.11" evidence="4 12"/>
<dbReference type="InterPro" id="IPR012334">
    <property type="entry name" value="Pectin_lyas_fold"/>
</dbReference>
<dbReference type="PANTHER" id="PTHR31321:SF87">
    <property type="entry name" value="PECTINESTERASE 63-RELATED"/>
    <property type="match status" value="1"/>
</dbReference>
<organism evidence="14 15">
    <name type="scientific">Gossypium hirsutum</name>
    <name type="common">Upland cotton</name>
    <name type="synonym">Gossypium mexicanum</name>
    <dbReference type="NCBI Taxonomy" id="3635"/>
    <lineage>
        <taxon>Eukaryota</taxon>
        <taxon>Viridiplantae</taxon>
        <taxon>Streptophyta</taxon>
        <taxon>Embryophyta</taxon>
        <taxon>Tracheophyta</taxon>
        <taxon>Spermatophyta</taxon>
        <taxon>Magnoliopsida</taxon>
        <taxon>eudicotyledons</taxon>
        <taxon>Gunneridae</taxon>
        <taxon>Pentapetalae</taxon>
        <taxon>rosids</taxon>
        <taxon>malvids</taxon>
        <taxon>Malvales</taxon>
        <taxon>Malvaceae</taxon>
        <taxon>Malvoideae</taxon>
        <taxon>Gossypium</taxon>
    </lineage>
</organism>
<evidence type="ECO:0000256" key="5">
    <source>
        <dbReference type="ARBA" id="ARBA00022512"/>
    </source>
</evidence>
<evidence type="ECO:0000256" key="9">
    <source>
        <dbReference type="ARBA" id="ARBA00023085"/>
    </source>
</evidence>
<feature type="signal peptide" evidence="12">
    <location>
        <begin position="1"/>
        <end position="27"/>
    </location>
</feature>
<dbReference type="STRING" id="3635.A0A1U8JWP6"/>
<evidence type="ECO:0000256" key="10">
    <source>
        <dbReference type="ARBA" id="ARBA00047928"/>
    </source>
</evidence>
<dbReference type="Proteomes" id="UP000818029">
    <property type="component" value="Chromosome A07"/>
</dbReference>
<evidence type="ECO:0000313" key="14">
    <source>
        <dbReference type="Proteomes" id="UP000818029"/>
    </source>
</evidence>